<dbReference type="RefSeq" id="WP_264327502.1">
    <property type="nucleotide sequence ID" value="NZ_JADEXQ010000119.1"/>
</dbReference>
<keyword evidence="1" id="KW-0812">Transmembrane</keyword>
<feature type="transmembrane region" description="Helical" evidence="1">
    <location>
        <begin position="37"/>
        <end position="57"/>
    </location>
</feature>
<feature type="transmembrane region" description="Helical" evidence="1">
    <location>
        <begin position="95"/>
        <end position="114"/>
    </location>
</feature>
<evidence type="ECO:0000313" key="2">
    <source>
        <dbReference type="EMBL" id="MBE9032684.1"/>
    </source>
</evidence>
<dbReference type="InterPro" id="IPR049610">
    <property type="entry name" value="LCTMP-like"/>
</dbReference>
<keyword evidence="1" id="KW-0472">Membrane</keyword>
<evidence type="ECO:0000256" key="1">
    <source>
        <dbReference type="SAM" id="Phobius"/>
    </source>
</evidence>
<feature type="transmembrane region" description="Helical" evidence="1">
    <location>
        <begin position="9"/>
        <end position="31"/>
    </location>
</feature>
<dbReference type="AlphaFoldDB" id="A0A928VUX5"/>
<protein>
    <submittedName>
        <fullName evidence="2">Low-complexity tail membrane protein</fullName>
    </submittedName>
</protein>
<sequence length="195" mass="21163">MRAFWADPYLWIHAAGIAVLPLWLILCFLGLAAGDPILPSGLEILVVAIAGIAPIVWMQWEKPFCIYSLLAVSLKSSELTEDQRRILTLFQQRRSPIFIGVGAGVAFLILKQLYASASLVAPVTPIHNHALGLVVAIVSFLAANLFLQVPLSVLKVLLASDSDFEQAAPYDATAIAQKFFEPGLKVTKILPTLSD</sequence>
<keyword evidence="1" id="KW-1133">Transmembrane helix</keyword>
<dbReference type="EMBL" id="JADEXQ010000119">
    <property type="protein sequence ID" value="MBE9032684.1"/>
    <property type="molecule type" value="Genomic_DNA"/>
</dbReference>
<keyword evidence="3" id="KW-1185">Reference proteome</keyword>
<proteinExistence type="predicted"/>
<name>A0A928VUX5_9CYAN</name>
<comment type="caution">
    <text evidence="2">The sequence shown here is derived from an EMBL/GenBank/DDBJ whole genome shotgun (WGS) entry which is preliminary data.</text>
</comment>
<organism evidence="2 3">
    <name type="scientific">Romeriopsis navalis LEGE 11480</name>
    <dbReference type="NCBI Taxonomy" id="2777977"/>
    <lineage>
        <taxon>Bacteria</taxon>
        <taxon>Bacillati</taxon>
        <taxon>Cyanobacteriota</taxon>
        <taxon>Cyanophyceae</taxon>
        <taxon>Leptolyngbyales</taxon>
        <taxon>Leptolyngbyaceae</taxon>
        <taxon>Romeriopsis</taxon>
        <taxon>Romeriopsis navalis</taxon>
    </lineage>
</organism>
<dbReference type="NCBIfam" id="NF033183">
    <property type="entry name" value="colliding_TM"/>
    <property type="match status" value="1"/>
</dbReference>
<accession>A0A928VUX5</accession>
<reference evidence="2" key="1">
    <citation type="submission" date="2020-10" db="EMBL/GenBank/DDBJ databases">
        <authorList>
            <person name="Castelo-Branco R."/>
            <person name="Eusebio N."/>
            <person name="Adriana R."/>
            <person name="Vieira A."/>
            <person name="Brugerolle De Fraissinette N."/>
            <person name="Rezende De Castro R."/>
            <person name="Schneider M.P."/>
            <person name="Vasconcelos V."/>
            <person name="Leao P.N."/>
        </authorList>
    </citation>
    <scope>NUCLEOTIDE SEQUENCE</scope>
    <source>
        <strain evidence="2">LEGE 11480</strain>
    </source>
</reference>
<feature type="transmembrane region" description="Helical" evidence="1">
    <location>
        <begin position="126"/>
        <end position="147"/>
    </location>
</feature>
<dbReference type="Proteomes" id="UP000625316">
    <property type="component" value="Unassembled WGS sequence"/>
</dbReference>
<evidence type="ECO:0000313" key="3">
    <source>
        <dbReference type="Proteomes" id="UP000625316"/>
    </source>
</evidence>
<gene>
    <name evidence="2" type="ORF">IQ266_23385</name>
</gene>